<evidence type="ECO:0000313" key="1">
    <source>
        <dbReference type="EMBL" id="GAW91094.1"/>
    </source>
</evidence>
<dbReference type="EMBL" id="BDGJ01000005">
    <property type="protein sequence ID" value="GAW91094.1"/>
    <property type="molecule type" value="Genomic_DNA"/>
</dbReference>
<dbReference type="AlphaFoldDB" id="A0A1Z5HNK4"/>
<proteinExistence type="predicted"/>
<keyword evidence="2" id="KW-1185">Reference proteome</keyword>
<organism evidence="1 2">
    <name type="scientific">Calderihabitans maritimus</name>
    <dbReference type="NCBI Taxonomy" id="1246530"/>
    <lineage>
        <taxon>Bacteria</taxon>
        <taxon>Bacillati</taxon>
        <taxon>Bacillota</taxon>
        <taxon>Clostridia</taxon>
        <taxon>Neomoorellales</taxon>
        <taxon>Calderihabitantaceae</taxon>
        <taxon>Calderihabitans</taxon>
    </lineage>
</organism>
<name>A0A1Z5HNK4_9FIRM</name>
<sequence length="41" mass="4704">MALFDLILNTFQSLNIAGFIKSKSQKIINGNNFEYRDVLII</sequence>
<dbReference type="Proteomes" id="UP000197032">
    <property type="component" value="Unassembled WGS sequence"/>
</dbReference>
<gene>
    <name evidence="1" type="ORF">KKC1_02560</name>
</gene>
<comment type="caution">
    <text evidence="1">The sequence shown here is derived from an EMBL/GenBank/DDBJ whole genome shotgun (WGS) entry which is preliminary data.</text>
</comment>
<accession>A0A1Z5HNK4</accession>
<evidence type="ECO:0000313" key="2">
    <source>
        <dbReference type="Proteomes" id="UP000197032"/>
    </source>
</evidence>
<reference evidence="2" key="1">
    <citation type="journal article" date="2017" name="Appl. Environ. Microbiol.">
        <title>Genomic analysis of Calderihabitans maritimus KKC1, a thermophilic hydrogenogenic carboxydotrophic bacterium isolated from marine sediment.</title>
        <authorList>
            <person name="Omae K."/>
            <person name="Yoneda Y."/>
            <person name="Fukuyama Y."/>
            <person name="Yoshida T."/>
            <person name="Sako Y."/>
        </authorList>
    </citation>
    <scope>NUCLEOTIDE SEQUENCE [LARGE SCALE GENOMIC DNA]</scope>
    <source>
        <strain evidence="2">KKC1</strain>
    </source>
</reference>
<protein>
    <submittedName>
        <fullName evidence="1">Uncharacterized protein</fullName>
    </submittedName>
</protein>